<proteinExistence type="predicted"/>
<dbReference type="PANTHER" id="PTHR36740">
    <property type="entry name" value="PRC DOMAIN-CONTAINING PROTEIN"/>
    <property type="match status" value="1"/>
</dbReference>
<reference evidence="3" key="1">
    <citation type="journal article" date="2010" name="Nat. Biotechnol.">
        <title>Draft genome sequence of the oilseed species Ricinus communis.</title>
        <authorList>
            <person name="Chan A.P."/>
            <person name="Crabtree J."/>
            <person name="Zhao Q."/>
            <person name="Lorenzi H."/>
            <person name="Orvis J."/>
            <person name="Puiu D."/>
            <person name="Melake-Berhan A."/>
            <person name="Jones K.M."/>
            <person name="Redman J."/>
            <person name="Chen G."/>
            <person name="Cahoon E.B."/>
            <person name="Gedil M."/>
            <person name="Stanke M."/>
            <person name="Haas B.J."/>
            <person name="Wortman J.R."/>
            <person name="Fraser-Liggett C.M."/>
            <person name="Ravel J."/>
            <person name="Rabinowicz P.D."/>
        </authorList>
    </citation>
    <scope>NUCLEOTIDE SEQUENCE [LARGE SCALE GENOMIC DNA]</scope>
    <source>
        <strain evidence="3">cv. Hale</strain>
    </source>
</reference>
<feature type="non-terminal residue" evidence="2">
    <location>
        <position position="152"/>
    </location>
</feature>
<keyword evidence="3" id="KW-1185">Reference proteome</keyword>
<evidence type="ECO:0000256" key="1">
    <source>
        <dbReference type="SAM" id="Coils"/>
    </source>
</evidence>
<dbReference type="InParanoid" id="B9TEH9"/>
<dbReference type="STRING" id="3988.B9TEH9"/>
<name>B9TEH9_RICCO</name>
<evidence type="ECO:0000313" key="3">
    <source>
        <dbReference type="Proteomes" id="UP000008311"/>
    </source>
</evidence>
<feature type="coiled-coil region" evidence="1">
    <location>
        <begin position="54"/>
        <end position="81"/>
    </location>
</feature>
<accession>B9TEH9</accession>
<sequence length="152" mass="17414">MCDCISSTPLSFSTIQIQSSDKSTSKRFRTINIRGSSPKIGGLNLIPTRAGKNSNEFYSELEFREKEIKELELESRMQSDKDTESPDLDILELKDRVEEEDLVRFYDRNEKMGLRRGKQVIRRSNLLAKQVISIHSALNLGFVSQIWVDIAS</sequence>
<gene>
    <name evidence="2" type="ORF">RCOM_2156440</name>
</gene>
<organism evidence="2 3">
    <name type="scientific">Ricinus communis</name>
    <name type="common">Castor bean</name>
    <dbReference type="NCBI Taxonomy" id="3988"/>
    <lineage>
        <taxon>Eukaryota</taxon>
        <taxon>Viridiplantae</taxon>
        <taxon>Streptophyta</taxon>
        <taxon>Embryophyta</taxon>
        <taxon>Tracheophyta</taxon>
        <taxon>Spermatophyta</taxon>
        <taxon>Magnoliopsida</taxon>
        <taxon>eudicotyledons</taxon>
        <taxon>Gunneridae</taxon>
        <taxon>Pentapetalae</taxon>
        <taxon>rosids</taxon>
        <taxon>fabids</taxon>
        <taxon>Malpighiales</taxon>
        <taxon>Euphorbiaceae</taxon>
        <taxon>Acalyphoideae</taxon>
        <taxon>Acalypheae</taxon>
        <taxon>Ricinus</taxon>
    </lineage>
</organism>
<dbReference type="EMBL" id="EQ979036">
    <property type="protein sequence ID" value="EEF25735.1"/>
    <property type="molecule type" value="Genomic_DNA"/>
</dbReference>
<dbReference type="AlphaFoldDB" id="B9TEH9"/>
<dbReference type="PANTHER" id="PTHR36740:SF1">
    <property type="entry name" value="PRC-BARREL DOMAIN-CONTAINING PROTEIN"/>
    <property type="match status" value="1"/>
</dbReference>
<protein>
    <submittedName>
        <fullName evidence="2">Uncharacterized protein</fullName>
    </submittedName>
</protein>
<keyword evidence="1" id="KW-0175">Coiled coil</keyword>
<dbReference type="Proteomes" id="UP000008311">
    <property type="component" value="Unassembled WGS sequence"/>
</dbReference>
<evidence type="ECO:0000313" key="2">
    <source>
        <dbReference type="EMBL" id="EEF25735.1"/>
    </source>
</evidence>